<dbReference type="CTD" id="4509"/>
<organism evidence="17">
    <name type="scientific">Chirostoma humboldtianum</name>
    <name type="common">shortfin silverside</name>
    <dbReference type="NCBI Taxonomy" id="370629"/>
    <lineage>
        <taxon>Eukaryota</taxon>
        <taxon>Metazoa</taxon>
        <taxon>Chordata</taxon>
        <taxon>Craniata</taxon>
        <taxon>Vertebrata</taxon>
        <taxon>Euteleostomi</taxon>
        <taxon>Actinopterygii</taxon>
        <taxon>Neopterygii</taxon>
        <taxon>Teleostei</taxon>
        <taxon>Neoteleostei</taxon>
        <taxon>Acanthomorphata</taxon>
        <taxon>Ovalentaria</taxon>
        <taxon>Atherinomorphae</taxon>
        <taxon>Atheriniformes</taxon>
        <taxon>Atherinopsidae</taxon>
        <taxon>Menidiinae</taxon>
        <taxon>Chirostoma</taxon>
    </lineage>
</organism>
<evidence type="ECO:0000256" key="2">
    <source>
        <dbReference type="ARBA" id="ARBA00008892"/>
    </source>
</evidence>
<keyword evidence="9 14" id="KW-0496">Mitochondrion</keyword>
<evidence type="ECO:0000256" key="16">
    <source>
        <dbReference type="SAM" id="SignalP"/>
    </source>
</evidence>
<proteinExistence type="inferred from homology"/>
<keyword evidence="6 14" id="KW-0375">Hydrogen ion transport</keyword>
<dbReference type="PANTHER" id="PTHR39937:SF1">
    <property type="entry name" value="ATP SYNTHASE PROTEIN 8"/>
    <property type="match status" value="1"/>
</dbReference>
<evidence type="ECO:0000256" key="9">
    <source>
        <dbReference type="ARBA" id="ARBA00023128"/>
    </source>
</evidence>
<evidence type="ECO:0000256" key="11">
    <source>
        <dbReference type="ARBA" id="ARBA00023310"/>
    </source>
</evidence>
<reference evidence="17" key="1">
    <citation type="journal article" date="2014" name="Mitochondrial DNA">
        <title>The complete mitochondrial DNA of the endemic shortfin silverside, Chirostoma humboldtianum (Valenciennes, 1835).</title>
        <authorList>
            <person name="Barriga-Sosa I.D."/>
            <person name="Garcia De Leon F.J."/>
            <person name="Del Rio-Portilla M.A."/>
        </authorList>
    </citation>
    <scope>NUCLEOTIDE SEQUENCE</scope>
</reference>
<evidence type="ECO:0000256" key="5">
    <source>
        <dbReference type="ARBA" id="ARBA00022692"/>
    </source>
</evidence>
<feature type="compositionally biased region" description="Polar residues" evidence="15">
    <location>
        <begin position="35"/>
        <end position="44"/>
    </location>
</feature>
<evidence type="ECO:0000256" key="7">
    <source>
        <dbReference type="ARBA" id="ARBA00022989"/>
    </source>
</evidence>
<dbReference type="GO" id="GO:0031966">
    <property type="term" value="C:mitochondrial membrane"/>
    <property type="evidence" value="ECO:0007669"/>
    <property type="project" value="UniProtKB-SubCell"/>
</dbReference>
<gene>
    <name evidence="17" type="primary">ATP8</name>
</gene>
<dbReference type="InterPro" id="IPR050635">
    <property type="entry name" value="ATPase_protein_8"/>
</dbReference>
<evidence type="ECO:0000256" key="15">
    <source>
        <dbReference type="SAM" id="MobiDB-lite"/>
    </source>
</evidence>
<evidence type="ECO:0000256" key="3">
    <source>
        <dbReference type="ARBA" id="ARBA00022448"/>
    </source>
</evidence>
<evidence type="ECO:0000256" key="13">
    <source>
        <dbReference type="ARBA" id="ARBA00064647"/>
    </source>
</evidence>
<comment type="subunit">
    <text evidence="13">Component of the ATP synthase complex composed at least of ATP5F1A/subunit alpha, ATP5F1B/subunit beta, ATP5MC1/subunit c (homooctomer), MT-ATP6/subunit a, MT-ATP8/subunit 8, ATP5ME/subunit e, ATP5MF/subunit f, ATP5MG/subunit g, ATP5MK/subunit k, ATP5MJ/subunit j, ATP5F1C/subunit gamma, ATP5F1D/subunit delta, ATP5F1E/subunit epsilon, ATP5PF/subunit F6, ATP5PB/subunit b, ATP5PD/subunit d, ATP5PO/subunit OSCP. ATP synthase complex consists of a soluble F(1) head domain (subunits alpha(3) and beta(3)) - the catalytic core - and a membrane F(0) domain - the membrane proton channel (subunits c, a, 8, e, f, g, k and j). These two domains are linked by a central stalk (subunits gamma, delta, and epsilon) rotating inside the F1 region and a stationary peripheral stalk (subunits F6, b, d, and OSCP).</text>
</comment>
<keyword evidence="3 14" id="KW-0813">Transport</keyword>
<feature type="region of interest" description="Disordered" evidence="15">
    <location>
        <begin position="34"/>
        <end position="55"/>
    </location>
</feature>
<dbReference type="GO" id="GO:0015078">
    <property type="term" value="F:proton transmembrane transporter activity"/>
    <property type="evidence" value="ECO:0007669"/>
    <property type="project" value="InterPro"/>
</dbReference>
<dbReference type="PANTHER" id="PTHR39937">
    <property type="entry name" value="ATP SYNTHASE PROTEIN 8"/>
    <property type="match status" value="1"/>
</dbReference>
<evidence type="ECO:0000256" key="8">
    <source>
        <dbReference type="ARBA" id="ARBA00023065"/>
    </source>
</evidence>
<evidence type="ECO:0000256" key="6">
    <source>
        <dbReference type="ARBA" id="ARBA00022781"/>
    </source>
</evidence>
<dbReference type="InterPro" id="IPR001421">
    <property type="entry name" value="ATP8_metazoa"/>
</dbReference>
<keyword evidence="10" id="KW-0472">Membrane</keyword>
<evidence type="ECO:0000256" key="14">
    <source>
        <dbReference type="RuleBase" id="RU003661"/>
    </source>
</evidence>
<keyword evidence="5 14" id="KW-0812">Transmembrane</keyword>
<keyword evidence="16" id="KW-0732">Signal</keyword>
<dbReference type="GeneID" id="20357312"/>
<dbReference type="EMBL" id="KJ921739">
    <property type="protein sequence ID" value="AIM58786.1"/>
    <property type="molecule type" value="Genomic_DNA"/>
</dbReference>
<comment type="subcellular location">
    <subcellularLocation>
        <location evidence="1 14">Mitochondrion membrane</location>
        <topology evidence="1 14">Single-pass membrane protein</topology>
    </subcellularLocation>
</comment>
<geneLocation type="mitochondrion" evidence="17"/>
<accession>A0A0U1XDP5</accession>
<evidence type="ECO:0000256" key="10">
    <source>
        <dbReference type="ARBA" id="ARBA00023136"/>
    </source>
</evidence>
<dbReference type="GO" id="GO:0045259">
    <property type="term" value="C:proton-transporting ATP synthase complex"/>
    <property type="evidence" value="ECO:0007669"/>
    <property type="project" value="UniProtKB-KW"/>
</dbReference>
<keyword evidence="11" id="KW-0066">ATP synthesis</keyword>
<comment type="similarity">
    <text evidence="2 14">Belongs to the ATPase protein 8 family.</text>
</comment>
<protein>
    <recommendedName>
        <fullName evidence="14">ATP synthase complex subunit 8</fullName>
    </recommendedName>
</protein>
<dbReference type="AlphaFoldDB" id="A0A0U1XDP5"/>
<evidence type="ECO:0000313" key="17">
    <source>
        <dbReference type="EMBL" id="AIM58786.1"/>
    </source>
</evidence>
<dbReference type="GO" id="GO:0015986">
    <property type="term" value="P:proton motive force-driven ATP synthesis"/>
    <property type="evidence" value="ECO:0007669"/>
    <property type="project" value="InterPro"/>
</dbReference>
<feature type="signal peptide" evidence="16">
    <location>
        <begin position="1"/>
        <end position="30"/>
    </location>
</feature>
<evidence type="ECO:0000256" key="4">
    <source>
        <dbReference type="ARBA" id="ARBA00022547"/>
    </source>
</evidence>
<keyword evidence="8 14" id="KW-0406">Ion transport</keyword>
<dbReference type="RefSeq" id="YP_009058855.1">
    <property type="nucleotide sequence ID" value="NC_024883.1"/>
</dbReference>
<comment type="function">
    <text evidence="12">Subunit 8, of the mitochondrial membrane ATP synthase complex (F(1)F(0) ATP synthase or Complex V) that produces ATP from ADP in the presence of a proton gradient across the membrane which is generated by electron transport complexes of the respiratory chain. ATP synthase complex consist of a soluble F(1) head domain - the catalytic core - and a membrane F(1) domain - the membrane proton channel. These two domains are linked by a central stalk rotating inside the F(1) region and a stationary peripheral stalk. During catalysis, ATP synthesis in the catalytic domain of F(1) is coupled via a rotary mechanism of the central stalk subunits to proton translocation. In vivo, can only synthesize ATP although its ATP hydrolase activity can be activated artificially in vitro. Part of the complex F(0) domain.</text>
</comment>
<evidence type="ECO:0000256" key="12">
    <source>
        <dbReference type="ARBA" id="ARBA00053067"/>
    </source>
</evidence>
<name>A0A0U1XDP5_9TELE</name>
<dbReference type="Pfam" id="PF00895">
    <property type="entry name" value="ATP-synt_8"/>
    <property type="match status" value="1"/>
</dbReference>
<feature type="chain" id="PRO_5006829507" description="ATP synthase complex subunit 8" evidence="16">
    <location>
        <begin position="31"/>
        <end position="55"/>
    </location>
</feature>
<sequence>MPQLNPSPWFAILVFSWLVFAIIVPPKVLAHNFPNEPTSQSTEKPLTEPWSWPWQ</sequence>
<evidence type="ECO:0000256" key="1">
    <source>
        <dbReference type="ARBA" id="ARBA00004304"/>
    </source>
</evidence>
<keyword evidence="4 14" id="KW-0138">CF(0)</keyword>
<keyword evidence="7" id="KW-1133">Transmembrane helix</keyword>